<dbReference type="InterPro" id="IPR006058">
    <property type="entry name" value="2Fe2S_fd_BS"/>
</dbReference>
<dbReference type="PROSITE" id="PS00197">
    <property type="entry name" value="2FE2S_FER_1"/>
    <property type="match status" value="1"/>
</dbReference>
<name>A0ABV8QMM0_9GAMM</name>
<keyword evidence="3" id="KW-0560">Oxidoreductase</keyword>
<evidence type="ECO:0000256" key="2">
    <source>
        <dbReference type="ARBA" id="ARBA00022723"/>
    </source>
</evidence>
<dbReference type="InterPro" id="IPR001041">
    <property type="entry name" value="2Fe-2S_ferredoxin-type"/>
</dbReference>
<dbReference type="InterPro" id="IPR036884">
    <property type="entry name" value="2Fe-2S-bd_dom_sf"/>
</dbReference>
<dbReference type="Gene3D" id="1.10.150.120">
    <property type="entry name" value="[2Fe-2S]-binding domain"/>
    <property type="match status" value="1"/>
</dbReference>
<keyword evidence="2" id="KW-0479">Metal-binding</keyword>
<keyword evidence="8" id="KW-1185">Reference proteome</keyword>
<keyword evidence="5" id="KW-0411">Iron-sulfur</keyword>
<dbReference type="SUPFAM" id="SSF47741">
    <property type="entry name" value="CO dehydrogenase ISP C-domain like"/>
    <property type="match status" value="1"/>
</dbReference>
<evidence type="ECO:0000313" key="7">
    <source>
        <dbReference type="EMBL" id="MFC4260284.1"/>
    </source>
</evidence>
<dbReference type="InterPro" id="IPR002888">
    <property type="entry name" value="2Fe-2S-bd"/>
</dbReference>
<organism evidence="7 8">
    <name type="scientific">Marinobacter lacisalsi</name>
    <dbReference type="NCBI Taxonomy" id="475979"/>
    <lineage>
        <taxon>Bacteria</taxon>
        <taxon>Pseudomonadati</taxon>
        <taxon>Pseudomonadota</taxon>
        <taxon>Gammaproteobacteria</taxon>
        <taxon>Pseudomonadales</taxon>
        <taxon>Marinobacteraceae</taxon>
        <taxon>Marinobacter</taxon>
    </lineage>
</organism>
<reference evidence="8" key="1">
    <citation type="journal article" date="2019" name="Int. J. Syst. Evol. Microbiol.">
        <title>The Global Catalogue of Microorganisms (GCM) 10K type strain sequencing project: providing services to taxonomists for standard genome sequencing and annotation.</title>
        <authorList>
            <consortium name="The Broad Institute Genomics Platform"/>
            <consortium name="The Broad Institute Genome Sequencing Center for Infectious Disease"/>
            <person name="Wu L."/>
            <person name="Ma J."/>
        </authorList>
    </citation>
    <scope>NUCLEOTIDE SEQUENCE [LARGE SCALE GENOMIC DNA]</scope>
    <source>
        <strain evidence="8">CECT 7297</strain>
    </source>
</reference>
<accession>A0ABV8QMM0</accession>
<evidence type="ECO:0000259" key="6">
    <source>
        <dbReference type="PROSITE" id="PS51085"/>
    </source>
</evidence>
<dbReference type="SUPFAM" id="SSF54292">
    <property type="entry name" value="2Fe-2S ferredoxin-like"/>
    <property type="match status" value="1"/>
</dbReference>
<proteinExistence type="predicted"/>
<evidence type="ECO:0000313" key="8">
    <source>
        <dbReference type="Proteomes" id="UP001595798"/>
    </source>
</evidence>
<dbReference type="Pfam" id="PF00111">
    <property type="entry name" value="Fer2"/>
    <property type="match status" value="1"/>
</dbReference>
<evidence type="ECO:0000256" key="4">
    <source>
        <dbReference type="ARBA" id="ARBA00023004"/>
    </source>
</evidence>
<dbReference type="PANTHER" id="PTHR44379">
    <property type="entry name" value="OXIDOREDUCTASE WITH IRON-SULFUR SUBUNIT"/>
    <property type="match status" value="1"/>
</dbReference>
<dbReference type="InterPro" id="IPR012675">
    <property type="entry name" value="Beta-grasp_dom_sf"/>
</dbReference>
<dbReference type="CDD" id="cd00207">
    <property type="entry name" value="fer2"/>
    <property type="match status" value="1"/>
</dbReference>
<dbReference type="InterPro" id="IPR036010">
    <property type="entry name" value="2Fe-2S_ferredoxin-like_sf"/>
</dbReference>
<feature type="domain" description="2Fe-2S ferredoxin-type" evidence="6">
    <location>
        <begin position="1"/>
        <end position="77"/>
    </location>
</feature>
<comment type="caution">
    <text evidence="7">The sequence shown here is derived from an EMBL/GenBank/DDBJ whole genome shotgun (WGS) entry which is preliminary data.</text>
</comment>
<gene>
    <name evidence="7" type="ORF">ACFOZ5_14780</name>
</gene>
<protein>
    <submittedName>
        <fullName evidence="7">(2Fe-2S)-binding protein</fullName>
    </submittedName>
</protein>
<dbReference type="PROSITE" id="PS51085">
    <property type="entry name" value="2FE2S_FER_2"/>
    <property type="match status" value="1"/>
</dbReference>
<dbReference type="PANTHER" id="PTHR44379:SF2">
    <property type="entry name" value="BLR6218 PROTEIN"/>
    <property type="match status" value="1"/>
</dbReference>
<dbReference type="EMBL" id="JBHSDI010000054">
    <property type="protein sequence ID" value="MFC4260284.1"/>
    <property type="molecule type" value="Genomic_DNA"/>
</dbReference>
<dbReference type="Gene3D" id="3.10.20.30">
    <property type="match status" value="1"/>
</dbReference>
<evidence type="ECO:0000256" key="1">
    <source>
        <dbReference type="ARBA" id="ARBA00022714"/>
    </source>
</evidence>
<dbReference type="InterPro" id="IPR051452">
    <property type="entry name" value="Diverse_Oxidoreductases"/>
</dbReference>
<evidence type="ECO:0000256" key="5">
    <source>
        <dbReference type="ARBA" id="ARBA00023014"/>
    </source>
</evidence>
<keyword evidence="1" id="KW-0001">2Fe-2S</keyword>
<dbReference type="RefSeq" id="WP_379888658.1">
    <property type="nucleotide sequence ID" value="NZ_JBHSDI010000054.1"/>
</dbReference>
<evidence type="ECO:0000256" key="3">
    <source>
        <dbReference type="ARBA" id="ARBA00023002"/>
    </source>
</evidence>
<dbReference type="Pfam" id="PF01799">
    <property type="entry name" value="Fer2_2"/>
    <property type="match status" value="1"/>
</dbReference>
<sequence length="168" mass="17619">MATEFELNGQAVTVDIEGDTPLLWALRDDLDLTGTKYGCGIGMCGACTVLVNGRATRSCITPVESVANASITTIEGLDPDGEHPLQKAWVQTQTPQCGYCQSGQIMQAAAMLKDFPDPTDEQINSVMGGNLCRCMAYVRIREAIKLAAGEMNGAGADNASVAGGATNE</sequence>
<dbReference type="Proteomes" id="UP001595798">
    <property type="component" value="Unassembled WGS sequence"/>
</dbReference>
<keyword evidence="4" id="KW-0408">Iron</keyword>